<dbReference type="InParanoid" id="Q75F67"/>
<dbReference type="GO" id="GO:1901524">
    <property type="term" value="P:regulation of mitophagy"/>
    <property type="evidence" value="ECO:0007669"/>
    <property type="project" value="EnsemblFungi"/>
</dbReference>
<dbReference type="GO" id="GO:0034063">
    <property type="term" value="P:stress granule assembly"/>
    <property type="evidence" value="ECO:0000318"/>
    <property type="project" value="GO_Central"/>
</dbReference>
<protein>
    <submittedName>
        <fullName evidence="3">AAL139Cp</fullName>
    </submittedName>
</protein>
<dbReference type="Proteomes" id="UP000000591">
    <property type="component" value="Chromosome I"/>
</dbReference>
<feature type="region of interest" description="Disordered" evidence="1">
    <location>
        <begin position="603"/>
        <end position="629"/>
    </location>
</feature>
<evidence type="ECO:0000313" key="4">
    <source>
        <dbReference type="Proteomes" id="UP000000591"/>
    </source>
</evidence>
<feature type="region of interest" description="Disordered" evidence="1">
    <location>
        <begin position="294"/>
        <end position="336"/>
    </location>
</feature>
<feature type="compositionally biased region" description="Low complexity" evidence="1">
    <location>
        <begin position="391"/>
        <end position="406"/>
    </location>
</feature>
<dbReference type="PANTHER" id="PTHR12854:SF7">
    <property type="entry name" value="ATAXIN-2 HOMOLOG"/>
    <property type="match status" value="1"/>
</dbReference>
<keyword evidence="4" id="KW-1185">Reference proteome</keyword>
<dbReference type="Pfam" id="PF06741">
    <property type="entry name" value="LsmAD"/>
    <property type="match status" value="1"/>
</dbReference>
<dbReference type="InterPro" id="IPR045117">
    <property type="entry name" value="ATXN2-like"/>
</dbReference>
<feature type="compositionally biased region" description="Low complexity" evidence="1">
    <location>
        <begin position="613"/>
        <end position="624"/>
    </location>
</feature>
<dbReference type="GO" id="GO:0005840">
    <property type="term" value="C:ribosome"/>
    <property type="evidence" value="ECO:0007669"/>
    <property type="project" value="EnsemblFungi"/>
</dbReference>
<dbReference type="GeneID" id="4618498"/>
<dbReference type="GO" id="GO:1904262">
    <property type="term" value="P:negative regulation of TORC1 signaling"/>
    <property type="evidence" value="ECO:0007669"/>
    <property type="project" value="EnsemblFungi"/>
</dbReference>
<name>Q75F67_EREGS</name>
<dbReference type="GO" id="GO:0045727">
    <property type="term" value="P:positive regulation of translation"/>
    <property type="evidence" value="ECO:0007669"/>
    <property type="project" value="EnsemblFungi"/>
</dbReference>
<evidence type="ECO:0000259" key="2">
    <source>
        <dbReference type="SMART" id="SM01272"/>
    </source>
</evidence>
<dbReference type="InterPro" id="IPR009604">
    <property type="entry name" value="LsmAD_domain"/>
</dbReference>
<dbReference type="SMART" id="SM01272">
    <property type="entry name" value="LsmAD"/>
    <property type="match status" value="1"/>
</dbReference>
<reference evidence="4" key="2">
    <citation type="journal article" date="2013" name="G3 (Bethesda)">
        <title>Genomes of Ashbya fungi isolated from insects reveal four mating-type loci, numerous translocations, lack of transposons, and distinct gene duplications.</title>
        <authorList>
            <person name="Dietrich F.S."/>
            <person name="Voegeli S."/>
            <person name="Kuo S."/>
            <person name="Philippsen P."/>
        </authorList>
    </citation>
    <scope>GENOME REANNOTATION</scope>
    <source>
        <strain evidence="4">ATCC 10895 / CBS 109.51 / FGSC 9923 / NRRL Y-1056</strain>
    </source>
</reference>
<dbReference type="GO" id="GO:0010494">
    <property type="term" value="C:cytoplasmic stress granule"/>
    <property type="evidence" value="ECO:0000318"/>
    <property type="project" value="GO_Central"/>
</dbReference>
<feature type="compositionally biased region" description="Polar residues" evidence="1">
    <location>
        <begin position="407"/>
        <end position="417"/>
    </location>
</feature>
<dbReference type="AlphaFoldDB" id="Q75F67"/>
<dbReference type="eggNOG" id="KOG2375">
    <property type="taxonomic scope" value="Eukaryota"/>
</dbReference>
<dbReference type="RefSeq" id="NP_982403.1">
    <property type="nucleotide sequence ID" value="NM_207756.1"/>
</dbReference>
<dbReference type="KEGG" id="ago:AGOS_AAL139C"/>
<sequence>MKGSLNSRKEGAFSSVTAGRTGNDVGGSFYENEETKKAFSDRMNYVLVNSIGGRAVVTIPSGVKYSGMLLACNATTSNGVDVILKYPRIIDKGIDEEDAAVLSAQLKETLLIEGDDVAELELLDVDFSLDDKWEQIKRREEQKARERRDGKLQEFRTDTDIAGAGEVKERELQKWTPDDSEAFALEGSLEDHAEEWDQFAVNEQKFGITSTFDEYLYTTKINKGDPNYETRLKEADRIAREIEAQGTAGNVHLAEERGIVVDDSGMDEEDKYSGVDRRGDELLAQLKMNAKPALGRPTKYVPPSLRNEPHNADPAILSSTKKGWSPPAPKSPVDKKIQLDELKKFSEKFKVPYKMPEDVKTIFKKSEELPSKSPSALKVNPSLPPKPTPQPASSTATPSITPSKTSNRNSKPSTPASSKVELKRPQNKFGPQSGHTPSNSPSAGRANTYRRRNNPPFFGDDGPKCLKKDFKKNFNVFLKSKEAFESRSRHKQTAEGKAMDAFLIEKPYFTTPTWISTMDRSFRTLFPDERTAIQKAQLRLQHRIMNAIGGNMPMGSIPGMMAMPVGPAGSQSTPFMASPGMFMPFQPQPMFYPPVPQMLTMVGGPADDRRNSTHSPSPTTNSPHGAPAFINGAPIGPFGYPAAFQPIMAPVGTGNVNGVAGPNGNGSNYKNHYHHHNNGNRYHRHR</sequence>
<proteinExistence type="predicted"/>
<accession>Q75F67</accession>
<dbReference type="OrthoDB" id="2275718at2759"/>
<dbReference type="FunCoup" id="Q75F67">
    <property type="interactions" value="111"/>
</dbReference>
<dbReference type="GO" id="GO:0043007">
    <property type="term" value="P:maintenance of rDNA"/>
    <property type="evidence" value="ECO:0007669"/>
    <property type="project" value="EnsemblFungi"/>
</dbReference>
<feature type="compositionally biased region" description="Polar residues" evidence="1">
    <location>
        <begin position="429"/>
        <end position="442"/>
    </location>
</feature>
<feature type="domain" description="LsmAD" evidence="2">
    <location>
        <begin position="206"/>
        <end position="278"/>
    </location>
</feature>
<organism evidence="3 4">
    <name type="scientific">Eremothecium gossypii (strain ATCC 10895 / CBS 109.51 / FGSC 9923 / NRRL Y-1056)</name>
    <name type="common">Yeast</name>
    <name type="synonym">Ashbya gossypii</name>
    <dbReference type="NCBI Taxonomy" id="284811"/>
    <lineage>
        <taxon>Eukaryota</taxon>
        <taxon>Fungi</taxon>
        <taxon>Dikarya</taxon>
        <taxon>Ascomycota</taxon>
        <taxon>Saccharomycotina</taxon>
        <taxon>Saccharomycetes</taxon>
        <taxon>Saccharomycetales</taxon>
        <taxon>Saccharomycetaceae</taxon>
        <taxon>Eremothecium</taxon>
    </lineage>
</organism>
<dbReference type="GO" id="GO:0042149">
    <property type="term" value="P:cellular response to glucose starvation"/>
    <property type="evidence" value="ECO:0007669"/>
    <property type="project" value="EnsemblFungi"/>
</dbReference>
<feature type="compositionally biased region" description="Basic residues" evidence="1">
    <location>
        <begin position="671"/>
        <end position="686"/>
    </location>
</feature>
<dbReference type="GO" id="GO:0044877">
    <property type="term" value="F:protein-containing complex binding"/>
    <property type="evidence" value="ECO:0007669"/>
    <property type="project" value="EnsemblFungi"/>
</dbReference>
<gene>
    <name evidence="3" type="ORF">AGOS_AAL139C</name>
</gene>
<dbReference type="PANTHER" id="PTHR12854">
    <property type="entry name" value="ATAXIN 2-RELATED"/>
    <property type="match status" value="1"/>
</dbReference>
<dbReference type="EMBL" id="AE016814">
    <property type="protein sequence ID" value="AAS50227.1"/>
    <property type="molecule type" value="Genomic_DNA"/>
</dbReference>
<dbReference type="Pfam" id="PF14438">
    <property type="entry name" value="SM-ATX"/>
    <property type="match status" value="1"/>
</dbReference>
<evidence type="ECO:0000313" key="3">
    <source>
        <dbReference type="EMBL" id="AAS50227.1"/>
    </source>
</evidence>
<dbReference type="STRING" id="284811.Q75F67"/>
<dbReference type="HOGENOM" id="CLU_009985_0_0_1"/>
<dbReference type="InterPro" id="IPR025852">
    <property type="entry name" value="SM_dom_ATX"/>
</dbReference>
<dbReference type="GO" id="GO:0005829">
    <property type="term" value="C:cytosol"/>
    <property type="evidence" value="ECO:0007669"/>
    <property type="project" value="EnsemblFungi"/>
</dbReference>
<dbReference type="GO" id="GO:0003729">
    <property type="term" value="F:mRNA binding"/>
    <property type="evidence" value="ECO:0000318"/>
    <property type="project" value="GO_Central"/>
</dbReference>
<evidence type="ECO:0000256" key="1">
    <source>
        <dbReference type="SAM" id="MobiDB-lite"/>
    </source>
</evidence>
<reference evidence="3 4" key="1">
    <citation type="journal article" date="2004" name="Science">
        <title>The Ashbya gossypii genome as a tool for mapping the ancient Saccharomyces cerevisiae genome.</title>
        <authorList>
            <person name="Dietrich F.S."/>
            <person name="Voegeli S."/>
            <person name="Brachat S."/>
            <person name="Lerch A."/>
            <person name="Gates K."/>
            <person name="Steiner S."/>
            <person name="Mohr C."/>
            <person name="Pohlmann R."/>
            <person name="Luedi P."/>
            <person name="Choi S."/>
            <person name="Wing R.A."/>
            <person name="Flavier A."/>
            <person name="Gaffney T.D."/>
            <person name="Philippsen P."/>
        </authorList>
    </citation>
    <scope>NUCLEOTIDE SEQUENCE [LARGE SCALE GENOMIC DNA]</scope>
    <source>
        <strain evidence="4">ATCC 10895 / CBS 109.51 / FGSC 9923 / NRRL Y-1056</strain>
    </source>
</reference>
<feature type="region of interest" description="Disordered" evidence="1">
    <location>
        <begin position="366"/>
        <end position="464"/>
    </location>
</feature>
<dbReference type="OMA" id="YFTAPTW"/>
<feature type="region of interest" description="Disordered" evidence="1">
    <location>
        <begin position="662"/>
        <end position="686"/>
    </location>
</feature>